<reference evidence="2 3" key="1">
    <citation type="journal article" date="2012" name="PLoS Pathog.">
        <title>Diverse lifestyles and strategies of plant pathogenesis encoded in the genomes of eighteen Dothideomycetes fungi.</title>
        <authorList>
            <person name="Ohm R.A."/>
            <person name="Feau N."/>
            <person name="Henrissat B."/>
            <person name="Schoch C.L."/>
            <person name="Horwitz B.A."/>
            <person name="Barry K.W."/>
            <person name="Condon B.J."/>
            <person name="Copeland A.C."/>
            <person name="Dhillon B."/>
            <person name="Glaser F."/>
            <person name="Hesse C.N."/>
            <person name="Kosti I."/>
            <person name="LaButti K."/>
            <person name="Lindquist E.A."/>
            <person name="Lucas S."/>
            <person name="Salamov A.A."/>
            <person name="Bradshaw R.E."/>
            <person name="Ciuffetti L."/>
            <person name="Hamelin R.C."/>
            <person name="Kema G.H.J."/>
            <person name="Lawrence C."/>
            <person name="Scott J.A."/>
            <person name="Spatafora J.W."/>
            <person name="Turgeon B.G."/>
            <person name="de Wit P.J.G.M."/>
            <person name="Zhong S."/>
            <person name="Goodwin S.B."/>
            <person name="Grigoriev I.V."/>
        </authorList>
    </citation>
    <scope>NUCLEOTIDE SEQUENCE [LARGE SCALE GENOMIC DNA]</scope>
    <source>
        <strain evidence="2 3">SO2202</strain>
    </source>
</reference>
<dbReference type="RefSeq" id="XP_016759670.1">
    <property type="nucleotide sequence ID" value="XM_016901459.1"/>
</dbReference>
<dbReference type="HOGENOM" id="CLU_1826512_0_0_1"/>
<dbReference type="GeneID" id="27898596"/>
<sequence length="141" mass="15250">MAIKRGIQRPANQASECDDRQRVVAWNGTSEPVPSTLTDRAGVIYGPRRQDAARTAEDGPSCCLFVATSQSDPIPAKESSVRESPQSPETRDLAISTSWPTPEQTHCKGGSRIDDIEVDSGSPLSVEHVDKIVPLKHAESQ</sequence>
<protein>
    <submittedName>
        <fullName evidence="2">Uncharacterized protein</fullName>
    </submittedName>
</protein>
<keyword evidence="3" id="KW-1185">Reference proteome</keyword>
<evidence type="ECO:0000313" key="2">
    <source>
        <dbReference type="EMBL" id="EMF11549.1"/>
    </source>
</evidence>
<feature type="compositionally biased region" description="Polar residues" evidence="1">
    <location>
        <begin position="95"/>
        <end position="104"/>
    </location>
</feature>
<accession>M3BW53</accession>
<dbReference type="AlphaFoldDB" id="M3BW53"/>
<feature type="region of interest" description="Disordered" evidence="1">
    <location>
        <begin position="68"/>
        <end position="122"/>
    </location>
</feature>
<evidence type="ECO:0000313" key="3">
    <source>
        <dbReference type="Proteomes" id="UP000016931"/>
    </source>
</evidence>
<proteinExistence type="predicted"/>
<gene>
    <name evidence="2" type="ORF">SEPMUDRAFT_118826</name>
</gene>
<evidence type="ECO:0000256" key="1">
    <source>
        <dbReference type="SAM" id="MobiDB-lite"/>
    </source>
</evidence>
<dbReference type="EMBL" id="KB456266">
    <property type="protein sequence ID" value="EMF11549.1"/>
    <property type="molecule type" value="Genomic_DNA"/>
</dbReference>
<feature type="region of interest" description="Disordered" evidence="1">
    <location>
        <begin position="1"/>
        <end position="20"/>
    </location>
</feature>
<organism evidence="2 3">
    <name type="scientific">Sphaerulina musiva (strain SO2202)</name>
    <name type="common">Poplar stem canker fungus</name>
    <name type="synonym">Septoria musiva</name>
    <dbReference type="NCBI Taxonomy" id="692275"/>
    <lineage>
        <taxon>Eukaryota</taxon>
        <taxon>Fungi</taxon>
        <taxon>Dikarya</taxon>
        <taxon>Ascomycota</taxon>
        <taxon>Pezizomycotina</taxon>
        <taxon>Dothideomycetes</taxon>
        <taxon>Dothideomycetidae</taxon>
        <taxon>Mycosphaerellales</taxon>
        <taxon>Mycosphaerellaceae</taxon>
        <taxon>Sphaerulina</taxon>
    </lineage>
</organism>
<dbReference type="Proteomes" id="UP000016931">
    <property type="component" value="Unassembled WGS sequence"/>
</dbReference>
<name>M3BW53_SPHMS</name>